<dbReference type="Pfam" id="PF05347">
    <property type="entry name" value="Complex1_LYR"/>
    <property type="match status" value="1"/>
</dbReference>
<comment type="caution">
    <text evidence="3">The sequence shown here is derived from an EMBL/GenBank/DDBJ whole genome shotgun (WGS) entry which is preliminary data.</text>
</comment>
<dbReference type="InterPro" id="IPR051522">
    <property type="entry name" value="ISC_assembly_LYR"/>
</dbReference>
<organism evidence="3 4">
    <name type="scientific">Tieghemiomyces parasiticus</name>
    <dbReference type="NCBI Taxonomy" id="78921"/>
    <lineage>
        <taxon>Eukaryota</taxon>
        <taxon>Fungi</taxon>
        <taxon>Fungi incertae sedis</taxon>
        <taxon>Zoopagomycota</taxon>
        <taxon>Kickxellomycotina</taxon>
        <taxon>Dimargaritomycetes</taxon>
        <taxon>Dimargaritales</taxon>
        <taxon>Dimargaritaceae</taxon>
        <taxon>Tieghemiomyces</taxon>
    </lineage>
</organism>
<dbReference type="InterPro" id="IPR045297">
    <property type="entry name" value="Complex1_LYR_LYRM4"/>
</dbReference>
<accession>A0A9W8AGJ0</accession>
<dbReference type="AlphaFoldDB" id="A0A9W8AGJ0"/>
<dbReference type="PANTHER" id="PTHR13166:SF7">
    <property type="entry name" value="LYR MOTIF-CONTAINING PROTEIN 4"/>
    <property type="match status" value="1"/>
</dbReference>
<dbReference type="PANTHER" id="PTHR13166">
    <property type="entry name" value="PROTEIN C6ORF149"/>
    <property type="match status" value="1"/>
</dbReference>
<dbReference type="GO" id="GO:0016226">
    <property type="term" value="P:iron-sulfur cluster assembly"/>
    <property type="evidence" value="ECO:0007669"/>
    <property type="project" value="InterPro"/>
</dbReference>
<reference evidence="3" key="1">
    <citation type="submission" date="2022-07" db="EMBL/GenBank/DDBJ databases">
        <title>Phylogenomic reconstructions and comparative analyses of Kickxellomycotina fungi.</title>
        <authorList>
            <person name="Reynolds N.K."/>
            <person name="Stajich J.E."/>
            <person name="Barry K."/>
            <person name="Grigoriev I.V."/>
            <person name="Crous P."/>
            <person name="Smith M.E."/>
        </authorList>
    </citation>
    <scope>NUCLEOTIDE SEQUENCE</scope>
    <source>
        <strain evidence="3">RSA 861</strain>
    </source>
</reference>
<keyword evidence="4" id="KW-1185">Reference proteome</keyword>
<dbReference type="Proteomes" id="UP001150569">
    <property type="component" value="Unassembled WGS sequence"/>
</dbReference>
<sequence length="84" mass="9851">MSAATRPEVLSLFRSFLRASRQFSSYNFREYVHRRAKDGFELHKAETDPAKVQELIRDARAQLTVAQRQAFINSLYAKDRLVFE</sequence>
<evidence type="ECO:0000256" key="1">
    <source>
        <dbReference type="ARBA" id="ARBA00009508"/>
    </source>
</evidence>
<comment type="similarity">
    <text evidence="1">Belongs to the complex I LYR family.</text>
</comment>
<gene>
    <name evidence="3" type="ORF">IWQ60_002940</name>
</gene>
<dbReference type="GO" id="GO:1990221">
    <property type="term" value="C:L-cysteine desulfurase complex"/>
    <property type="evidence" value="ECO:0007669"/>
    <property type="project" value="TreeGrafter"/>
</dbReference>
<protein>
    <recommendedName>
        <fullName evidence="2">Complex 1 LYR protein domain-containing protein</fullName>
    </recommendedName>
</protein>
<evidence type="ECO:0000313" key="3">
    <source>
        <dbReference type="EMBL" id="KAJ1927433.1"/>
    </source>
</evidence>
<evidence type="ECO:0000259" key="2">
    <source>
        <dbReference type="Pfam" id="PF05347"/>
    </source>
</evidence>
<dbReference type="GO" id="GO:0005739">
    <property type="term" value="C:mitochondrion"/>
    <property type="evidence" value="ECO:0007669"/>
    <property type="project" value="TreeGrafter"/>
</dbReference>
<name>A0A9W8AGJ0_9FUNG</name>
<dbReference type="OrthoDB" id="275715at2759"/>
<dbReference type="EMBL" id="JANBPT010000118">
    <property type="protein sequence ID" value="KAJ1927433.1"/>
    <property type="molecule type" value="Genomic_DNA"/>
</dbReference>
<evidence type="ECO:0000313" key="4">
    <source>
        <dbReference type="Proteomes" id="UP001150569"/>
    </source>
</evidence>
<dbReference type="CDD" id="cd20264">
    <property type="entry name" value="Complex1_LYR_LYRM4"/>
    <property type="match status" value="1"/>
</dbReference>
<dbReference type="InterPro" id="IPR008011">
    <property type="entry name" value="Complex1_LYR_dom"/>
</dbReference>
<proteinExistence type="inferred from homology"/>
<feature type="domain" description="Complex 1 LYR protein" evidence="2">
    <location>
        <begin position="8"/>
        <end position="64"/>
    </location>
</feature>